<evidence type="ECO:0000313" key="2">
    <source>
        <dbReference type="EMBL" id="ACR11809.1"/>
    </source>
</evidence>
<sequence>MAKIPPIFAANLANSVYDLSRFGIDDGFSVLSERYGNQLDLKKSQVTKGRTGGPGVLKSRTAFGFVCVGKDAYKGHAFFVLRGTQYLADWLTNFNIGTSRSFHAQPVHDGFKRAFNSMRDQMEPFITALGQQGIHSVHCVGHSLGGALASVTAEYIDATTQHKPYLYTFGAPRVGLHGFADKLTTNLTPQKMFRVYHRTDIVPCIPFWPFTHAPTRLADTYDYFQPSPGDFPSGTWHDMGLYEKTVGRNNWQTLRGRRNEHFNDPAIESWLNKKSPVSFTVTNLEWVDKAINYVLKKVLGGLGALLTTAVGSALTLMDRLAMILHQGIDISKSLGSLVLSLVRKIMEILGMKPLLKAADATYQFIRNLFLRLSQRVSTYCQRVLDDVLVKGQSA</sequence>
<dbReference type="GO" id="GO:0006629">
    <property type="term" value="P:lipid metabolic process"/>
    <property type="evidence" value="ECO:0007669"/>
    <property type="project" value="InterPro"/>
</dbReference>
<proteinExistence type="predicted"/>
<dbReference type="Proteomes" id="UP000009080">
    <property type="component" value="Chromosome"/>
</dbReference>
<dbReference type="HOGENOM" id="CLU_062631_0_0_6"/>
<keyword evidence="3" id="KW-1185">Reference proteome</keyword>
<dbReference type="InterPro" id="IPR051218">
    <property type="entry name" value="Sec_MonoDiacylglyc_Lipase"/>
</dbReference>
<dbReference type="eggNOG" id="COG3675">
    <property type="taxonomic scope" value="Bacteria"/>
</dbReference>
<gene>
    <name evidence="2" type="ordered locus">TERTU_1683</name>
</gene>
<dbReference type="InterPro" id="IPR002921">
    <property type="entry name" value="Fungal_lipase-type"/>
</dbReference>
<dbReference type="STRING" id="377629.TERTU_1683"/>
<organism evidence="2 3">
    <name type="scientific">Teredinibacter turnerae (strain ATCC 39867 / T7901)</name>
    <dbReference type="NCBI Taxonomy" id="377629"/>
    <lineage>
        <taxon>Bacteria</taxon>
        <taxon>Pseudomonadati</taxon>
        <taxon>Pseudomonadota</taxon>
        <taxon>Gammaproteobacteria</taxon>
        <taxon>Cellvibrionales</taxon>
        <taxon>Cellvibrionaceae</taxon>
        <taxon>Teredinibacter</taxon>
    </lineage>
</organism>
<dbReference type="Gene3D" id="3.40.50.1820">
    <property type="entry name" value="alpha/beta hydrolase"/>
    <property type="match status" value="1"/>
</dbReference>
<reference evidence="2 3" key="1">
    <citation type="journal article" date="2009" name="PLoS ONE">
        <title>The complete genome of Teredinibacter turnerae T7901: an intracellular endosymbiont of marine wood-boring bivalves (shipworms).</title>
        <authorList>
            <person name="Yang J.C."/>
            <person name="Madupu R."/>
            <person name="Durkin A.S."/>
            <person name="Ekborg N.A."/>
            <person name="Pedamallu C.S."/>
            <person name="Hostetler J.B."/>
            <person name="Radune D."/>
            <person name="Toms B.S."/>
            <person name="Henrissat B."/>
            <person name="Coutinho P.M."/>
            <person name="Schwarz S."/>
            <person name="Field L."/>
            <person name="Trindade-Silva A.E."/>
            <person name="Soares C.A.G."/>
            <person name="Elshahawi S."/>
            <person name="Hanora A."/>
            <person name="Schmidt E.W."/>
            <person name="Haygood M.G."/>
            <person name="Posfai J."/>
            <person name="Benner J."/>
            <person name="Madinger C."/>
            <person name="Nove J."/>
            <person name="Anton B."/>
            <person name="Chaudhary K."/>
            <person name="Foster J."/>
            <person name="Holman A."/>
            <person name="Kumar S."/>
            <person name="Lessard P.A."/>
            <person name="Luyten Y.A."/>
            <person name="Slatko B."/>
            <person name="Wood N."/>
            <person name="Wu B."/>
            <person name="Teplitski M."/>
            <person name="Mougous J.D."/>
            <person name="Ward N."/>
            <person name="Eisen J.A."/>
            <person name="Badger J.H."/>
            <person name="Distel D.L."/>
        </authorList>
    </citation>
    <scope>NUCLEOTIDE SEQUENCE [LARGE SCALE GENOMIC DNA]</scope>
    <source>
        <strain evidence="3">ATCC 39867 / T7901</strain>
    </source>
</reference>
<dbReference type="RefSeq" id="WP_015817920.1">
    <property type="nucleotide sequence ID" value="NC_012997.1"/>
</dbReference>
<evidence type="ECO:0000259" key="1">
    <source>
        <dbReference type="Pfam" id="PF01764"/>
    </source>
</evidence>
<dbReference type="PANTHER" id="PTHR45856:SF24">
    <property type="entry name" value="FUNGAL LIPASE-LIKE DOMAIN-CONTAINING PROTEIN"/>
    <property type="match status" value="1"/>
</dbReference>
<dbReference type="SUPFAM" id="SSF53474">
    <property type="entry name" value="alpha/beta-Hydrolases"/>
    <property type="match status" value="1"/>
</dbReference>
<dbReference type="OrthoDB" id="5522031at2"/>
<feature type="domain" description="Fungal lipase-type" evidence="1">
    <location>
        <begin position="79"/>
        <end position="208"/>
    </location>
</feature>
<protein>
    <submittedName>
        <fullName evidence="2">Lipase family protein</fullName>
    </submittedName>
</protein>
<dbReference type="KEGG" id="ttu:TERTU_1683"/>
<dbReference type="PANTHER" id="PTHR45856">
    <property type="entry name" value="ALPHA/BETA-HYDROLASES SUPERFAMILY PROTEIN"/>
    <property type="match status" value="1"/>
</dbReference>
<dbReference type="AlphaFoldDB" id="C5BU26"/>
<accession>C5BU26</accession>
<dbReference type="InterPro" id="IPR029058">
    <property type="entry name" value="AB_hydrolase_fold"/>
</dbReference>
<evidence type="ECO:0000313" key="3">
    <source>
        <dbReference type="Proteomes" id="UP000009080"/>
    </source>
</evidence>
<name>C5BU26_TERTT</name>
<dbReference type="CDD" id="cd00519">
    <property type="entry name" value="Lipase_3"/>
    <property type="match status" value="1"/>
</dbReference>
<dbReference type="EMBL" id="CP001614">
    <property type="protein sequence ID" value="ACR11809.1"/>
    <property type="molecule type" value="Genomic_DNA"/>
</dbReference>
<dbReference type="Pfam" id="PF01764">
    <property type="entry name" value="Lipase_3"/>
    <property type="match status" value="1"/>
</dbReference>